<protein>
    <submittedName>
        <fullName evidence="1">Uncharacterized protein</fullName>
    </submittedName>
</protein>
<dbReference type="Pfam" id="PF05658">
    <property type="entry name" value="YadA_head"/>
    <property type="match status" value="1"/>
</dbReference>
<reference evidence="1 2" key="1">
    <citation type="submission" date="2018-04" db="EMBL/GenBank/DDBJ databases">
        <title>Characteristic and Complete Genome Sequencing of A Novel Member of Infective Endocarditis Causative Bacteria: Bergeyella cardium QL-PH.</title>
        <authorList>
            <person name="Pan H."/>
            <person name="Sun E."/>
            <person name="Zhang Y."/>
        </authorList>
    </citation>
    <scope>NUCLEOTIDE SEQUENCE [LARGE SCALE GENOMIC DNA]</scope>
    <source>
        <strain evidence="1 2">HPQL</strain>
    </source>
</reference>
<dbReference type="GO" id="GO:0019867">
    <property type="term" value="C:outer membrane"/>
    <property type="evidence" value="ECO:0007669"/>
    <property type="project" value="InterPro"/>
</dbReference>
<dbReference type="AlphaFoldDB" id="A0A6P1QY61"/>
<dbReference type="CDD" id="cd12820">
    <property type="entry name" value="LbR_YadA-like"/>
    <property type="match status" value="1"/>
</dbReference>
<dbReference type="SUPFAM" id="SSF101967">
    <property type="entry name" value="Adhesin YadA, collagen-binding domain"/>
    <property type="match status" value="1"/>
</dbReference>
<dbReference type="InterPro" id="IPR008640">
    <property type="entry name" value="Adhesin_Head_dom"/>
</dbReference>
<name>A0A6P1QY61_9FLAO</name>
<sequence length="341" mass="35800">MTHQNLLFRLKALGLISISALASAQYDGRVGINTDTPKATLDLRPNPDNALATATTNEGLLIPKLSKARVANITTPENATMVYVENLIYTGTDPRVSGIISPGFYYYDSSKSKWIKLNDLVSSSIAPTGLERLTENGNSGWRLIGRNPNNYGDIGEDAIDFSHSTSPSNENGATGEKSFAFGTDAKATGKQSIAIGDNAQAQDKSSEAIGRNTYAVGPFSKALFGGIAKGKNSMAISGTAEGSSSYAVFNAYTASTATGSIAIGAFVTEPHIIAIGGANIYAGTGPSYSKVAIGNLLYLEKDLKMKANALGDCNANTRGTIKFDGTNFHGCTPSGWKQLNN</sequence>
<evidence type="ECO:0000313" key="1">
    <source>
        <dbReference type="EMBL" id="QHN65831.1"/>
    </source>
</evidence>
<dbReference type="Proteomes" id="UP000464318">
    <property type="component" value="Chromosome"/>
</dbReference>
<dbReference type="Gene3D" id="2.150.10.10">
    <property type="entry name" value="Serralysin-like metalloprotease, C-terminal"/>
    <property type="match status" value="1"/>
</dbReference>
<dbReference type="InterPro" id="IPR011049">
    <property type="entry name" value="Serralysin-like_metalloprot_C"/>
</dbReference>
<dbReference type="OrthoDB" id="9808953at2"/>
<dbReference type="KEGG" id="bcad:DBX24_08035"/>
<dbReference type="RefSeq" id="WP_160224528.1">
    <property type="nucleotide sequence ID" value="NZ_CP029149.1"/>
</dbReference>
<accession>A0A6P1QY61</accession>
<dbReference type="EMBL" id="CP029149">
    <property type="protein sequence ID" value="QHN65831.1"/>
    <property type="molecule type" value="Genomic_DNA"/>
</dbReference>
<keyword evidence="2" id="KW-1185">Reference proteome</keyword>
<proteinExistence type="predicted"/>
<evidence type="ECO:0000313" key="2">
    <source>
        <dbReference type="Proteomes" id="UP000464318"/>
    </source>
</evidence>
<organism evidence="1 2">
    <name type="scientific">Bergeyella cardium</name>
    <dbReference type="NCBI Taxonomy" id="1585976"/>
    <lineage>
        <taxon>Bacteria</taxon>
        <taxon>Pseudomonadati</taxon>
        <taxon>Bacteroidota</taxon>
        <taxon>Flavobacteriia</taxon>
        <taxon>Flavobacteriales</taxon>
        <taxon>Weeksellaceae</taxon>
        <taxon>Bergeyella</taxon>
    </lineage>
</organism>
<gene>
    <name evidence="1" type="ORF">DBX24_08035</name>
</gene>